<dbReference type="NCBIfam" id="TIGR00786">
    <property type="entry name" value="dctM"/>
    <property type="match status" value="1"/>
</dbReference>
<feature type="transmembrane region" description="Helical" evidence="9">
    <location>
        <begin position="138"/>
        <end position="158"/>
    </location>
</feature>
<feature type="transmembrane region" description="Helical" evidence="9">
    <location>
        <begin position="97"/>
        <end position="118"/>
    </location>
</feature>
<keyword evidence="7 9" id="KW-0472">Membrane</keyword>
<feature type="transmembrane region" description="Helical" evidence="9">
    <location>
        <begin position="326"/>
        <end position="354"/>
    </location>
</feature>
<sequence length="618" mass="63969">MSVAAVEARSSADRMTAPLLAVSDAIAALLLAADLVVVCVSVLARFLFNAPVEWSDDVARGLMVGSSFFGAASALARSENLGVAFFVNMLPHALRRMVDAVGALLVTVIAGYVGFNAVKMGWLTTGQTSGSGLPLEWTFYPMGVGASFMTVFAFETFCGRPPRDIAAAIVATAVIVGLYLAWDALAPSSVPSSQALMLIGFFLTLFGGLPIGFALALAALIFIWVEGTLPGVIFAQQMARGIDNFVLLAIPFFILVGYLMEANGMSVRLIELLQRAVGRMRGGLNVVMVMSMVLFSGISGSKMADVAAVGSVLIPAARRSRQNPGGAVALLAASAVMAETIPPCINLIILGFVANLSIGGLFVAGVLPAALMALALIAVSIIFGKRPAANVEAEPRAAVSGLWTGAIASFGLIFMIFFGFKSGFATATEISAFAAVYAIAVGSLLFRELGAKSLAHCFVQSAVRSGLVLFIVAAAQSLAFILTLQQVPHAVGDLMLAISGSHGVWLFMLLSILVLVVMGSVLEGAAALIIFGPLLLPVAVKLGIDPLHFGVVLVIAMGLGLFAPPLGLGLYGACLIGNVPIEQTIKPIAGYLGLLLLCLLVIAFVPAISTALPHALGY</sequence>
<evidence type="ECO:0000256" key="3">
    <source>
        <dbReference type="ARBA" id="ARBA00022475"/>
    </source>
</evidence>
<organism evidence="12 13">
    <name type="scientific">Bradyrhizobium elkanii</name>
    <dbReference type="NCBI Taxonomy" id="29448"/>
    <lineage>
        <taxon>Bacteria</taxon>
        <taxon>Pseudomonadati</taxon>
        <taxon>Pseudomonadota</taxon>
        <taxon>Alphaproteobacteria</taxon>
        <taxon>Hyphomicrobiales</taxon>
        <taxon>Nitrobacteraceae</taxon>
        <taxon>Bradyrhizobium</taxon>
    </lineage>
</organism>
<dbReference type="InterPro" id="IPR004681">
    <property type="entry name" value="TRAP_DctM"/>
</dbReference>
<keyword evidence="6 9" id="KW-1133">Transmembrane helix</keyword>
<evidence type="ECO:0000313" key="13">
    <source>
        <dbReference type="Proteomes" id="UP000305095"/>
    </source>
</evidence>
<protein>
    <submittedName>
        <fullName evidence="12">TRAP transporter large permease subunit</fullName>
    </submittedName>
</protein>
<evidence type="ECO:0000256" key="8">
    <source>
        <dbReference type="RuleBase" id="RU369079"/>
    </source>
</evidence>
<dbReference type="AlphaFoldDB" id="A0A4U6S120"/>
<accession>A0A4U6S120</accession>
<evidence type="ECO:0000256" key="1">
    <source>
        <dbReference type="ARBA" id="ARBA00004429"/>
    </source>
</evidence>
<evidence type="ECO:0000259" key="10">
    <source>
        <dbReference type="Pfam" id="PF04290"/>
    </source>
</evidence>
<feature type="transmembrane region" description="Helical" evidence="9">
    <location>
        <begin position="360"/>
        <end position="384"/>
    </location>
</feature>
<keyword evidence="4 8" id="KW-0997">Cell inner membrane</keyword>
<evidence type="ECO:0000256" key="9">
    <source>
        <dbReference type="SAM" id="Phobius"/>
    </source>
</evidence>
<feature type="transmembrane region" description="Helical" evidence="9">
    <location>
        <begin position="396"/>
        <end position="418"/>
    </location>
</feature>
<dbReference type="PANTHER" id="PTHR33362">
    <property type="entry name" value="SIALIC ACID TRAP TRANSPORTER PERMEASE PROTEIN SIAT-RELATED"/>
    <property type="match status" value="1"/>
</dbReference>
<evidence type="ECO:0000256" key="7">
    <source>
        <dbReference type="ARBA" id="ARBA00023136"/>
    </source>
</evidence>
<feature type="transmembrane region" description="Helical" evidence="9">
    <location>
        <begin position="245"/>
        <end position="266"/>
    </location>
</feature>
<keyword evidence="3" id="KW-1003">Cell membrane</keyword>
<dbReference type="Proteomes" id="UP000305095">
    <property type="component" value="Unassembled WGS sequence"/>
</dbReference>
<feature type="transmembrane region" description="Helical" evidence="9">
    <location>
        <begin position="494"/>
        <end position="518"/>
    </location>
</feature>
<comment type="function">
    <text evidence="8">Part of the tripartite ATP-independent periplasmic (TRAP) transport system.</text>
</comment>
<dbReference type="GO" id="GO:0005886">
    <property type="term" value="C:plasma membrane"/>
    <property type="evidence" value="ECO:0007669"/>
    <property type="project" value="UniProtKB-SubCell"/>
</dbReference>
<dbReference type="InterPro" id="IPR055348">
    <property type="entry name" value="DctQ"/>
</dbReference>
<comment type="caution">
    <text evidence="12">The sequence shown here is derived from an EMBL/GenBank/DDBJ whole genome shotgun (WGS) entry which is preliminary data.</text>
</comment>
<evidence type="ECO:0000256" key="4">
    <source>
        <dbReference type="ARBA" id="ARBA00022519"/>
    </source>
</evidence>
<comment type="subcellular location">
    <subcellularLocation>
        <location evidence="1 8">Cell inner membrane</location>
        <topology evidence="1 8">Multi-pass membrane protein</topology>
    </subcellularLocation>
</comment>
<dbReference type="InterPro" id="IPR010656">
    <property type="entry name" value="DctM"/>
</dbReference>
<evidence type="ECO:0000259" key="11">
    <source>
        <dbReference type="Pfam" id="PF06808"/>
    </source>
</evidence>
<feature type="transmembrane region" description="Helical" evidence="9">
    <location>
        <begin position="286"/>
        <end position="314"/>
    </location>
</feature>
<feature type="transmembrane region" description="Helical" evidence="9">
    <location>
        <begin position="467"/>
        <end position="488"/>
    </location>
</feature>
<evidence type="ECO:0000256" key="6">
    <source>
        <dbReference type="ARBA" id="ARBA00022989"/>
    </source>
</evidence>
<evidence type="ECO:0000256" key="5">
    <source>
        <dbReference type="ARBA" id="ARBA00022692"/>
    </source>
</evidence>
<gene>
    <name evidence="12" type="ORF">FDV58_14385</name>
</gene>
<dbReference type="Pfam" id="PF06808">
    <property type="entry name" value="DctM"/>
    <property type="match status" value="1"/>
</dbReference>
<dbReference type="Pfam" id="PF04290">
    <property type="entry name" value="DctQ"/>
    <property type="match status" value="1"/>
</dbReference>
<reference evidence="12 13" key="1">
    <citation type="submission" date="2019-05" db="EMBL/GenBank/DDBJ databases">
        <title>Draft Genome of Bradyrhizobium elkanii strain SEMIA 938, Used in Commercial Inoculants for Lupinus spp. in Brazil.</title>
        <authorList>
            <person name="Hungria M."/>
            <person name="Delamuta J.R.M."/>
            <person name="Ribeiro R.A."/>
            <person name="Nogueira M.A."/>
        </authorList>
    </citation>
    <scope>NUCLEOTIDE SEQUENCE [LARGE SCALE GENOMIC DNA]</scope>
    <source>
        <strain evidence="12 13">Semia 938</strain>
    </source>
</reference>
<dbReference type="GO" id="GO:0022857">
    <property type="term" value="F:transmembrane transporter activity"/>
    <property type="evidence" value="ECO:0007669"/>
    <property type="project" value="UniProtKB-UniRule"/>
</dbReference>
<keyword evidence="5 9" id="KW-0812">Transmembrane</keyword>
<dbReference type="RefSeq" id="WP_137478794.1">
    <property type="nucleotide sequence ID" value="NZ_SZZP01000007.1"/>
</dbReference>
<feature type="transmembrane region" description="Helical" evidence="9">
    <location>
        <begin position="424"/>
        <end position="446"/>
    </location>
</feature>
<dbReference type="PANTHER" id="PTHR33362:SF2">
    <property type="entry name" value="TRAP TRANSPORTER LARGE PERMEASE PROTEIN"/>
    <property type="match status" value="1"/>
</dbReference>
<feature type="transmembrane region" description="Helical" evidence="9">
    <location>
        <begin position="194"/>
        <end position="225"/>
    </location>
</feature>
<proteinExistence type="predicted"/>
<feature type="transmembrane region" description="Helical" evidence="9">
    <location>
        <begin position="550"/>
        <end position="576"/>
    </location>
</feature>
<evidence type="ECO:0000313" key="12">
    <source>
        <dbReference type="EMBL" id="TKV81294.1"/>
    </source>
</evidence>
<feature type="transmembrane region" description="Helical" evidence="9">
    <location>
        <begin position="19"/>
        <end position="46"/>
    </location>
</feature>
<feature type="domain" description="Tripartite ATP-independent periplasmic transporters DctQ component" evidence="10">
    <location>
        <begin position="35"/>
        <end position="158"/>
    </location>
</feature>
<dbReference type="EMBL" id="SZZP01000007">
    <property type="protein sequence ID" value="TKV81294.1"/>
    <property type="molecule type" value="Genomic_DNA"/>
</dbReference>
<evidence type="ECO:0000256" key="2">
    <source>
        <dbReference type="ARBA" id="ARBA00022448"/>
    </source>
</evidence>
<feature type="transmembrane region" description="Helical" evidence="9">
    <location>
        <begin position="588"/>
        <end position="608"/>
    </location>
</feature>
<feature type="transmembrane region" description="Helical" evidence="9">
    <location>
        <begin position="525"/>
        <end position="544"/>
    </location>
</feature>
<name>A0A4U6S120_BRAEL</name>
<feature type="domain" description="TRAP C4-dicarboxylate transport system permease DctM subunit" evidence="11">
    <location>
        <begin position="198"/>
        <end position="608"/>
    </location>
</feature>
<feature type="transmembrane region" description="Helical" evidence="9">
    <location>
        <begin position="165"/>
        <end position="182"/>
    </location>
</feature>
<keyword evidence="2 8" id="KW-0813">Transport</keyword>